<reference evidence="1" key="1">
    <citation type="submission" date="2023-02" db="EMBL/GenBank/DDBJ databases">
        <title>Tahibacter soli sp. nov. isolated from soil.</title>
        <authorList>
            <person name="Baek J.H."/>
            <person name="Lee J.K."/>
            <person name="Choi D.G."/>
            <person name="Jeon C.O."/>
        </authorList>
    </citation>
    <scope>NUCLEOTIDE SEQUENCE</scope>
    <source>
        <strain evidence="1">BL</strain>
    </source>
</reference>
<proteinExistence type="predicted"/>
<organism evidence="1 2">
    <name type="scientific">Tahibacter soli</name>
    <dbReference type="NCBI Taxonomy" id="2983605"/>
    <lineage>
        <taxon>Bacteria</taxon>
        <taxon>Pseudomonadati</taxon>
        <taxon>Pseudomonadota</taxon>
        <taxon>Gammaproteobacteria</taxon>
        <taxon>Lysobacterales</taxon>
        <taxon>Rhodanobacteraceae</taxon>
        <taxon>Tahibacter</taxon>
    </lineage>
</organism>
<protein>
    <submittedName>
        <fullName evidence="1">Uncharacterized protein</fullName>
    </submittedName>
</protein>
<sequence length="166" mass="17992">MLLVLLLASGALHAGELDRLAFSGAKVCGHGRVSFLATGNARRYDEIATYNPVSSGDLVVMLDDMSFANKELSRDGYPAPTIASDFATYEVSIPRRVINLKRRYANDQAFDAQRETLLLAFIAGERIRITSEQIAGAACSGYADSFQINVCGLSDDCFGTSPVPRY</sequence>
<name>A0A9X3YPC0_9GAMM</name>
<comment type="caution">
    <text evidence="1">The sequence shown here is derived from an EMBL/GenBank/DDBJ whole genome shotgun (WGS) entry which is preliminary data.</text>
</comment>
<dbReference type="EMBL" id="JAOVZO020000020">
    <property type="protein sequence ID" value="MDC8015469.1"/>
    <property type="molecule type" value="Genomic_DNA"/>
</dbReference>
<dbReference type="RefSeq" id="WP_263540658.1">
    <property type="nucleotide sequence ID" value="NZ_JAOVZO020000020.1"/>
</dbReference>
<evidence type="ECO:0000313" key="1">
    <source>
        <dbReference type="EMBL" id="MDC8015469.1"/>
    </source>
</evidence>
<gene>
    <name evidence="1" type="ORF">OD750_023330</name>
</gene>
<evidence type="ECO:0000313" key="2">
    <source>
        <dbReference type="Proteomes" id="UP001139971"/>
    </source>
</evidence>
<accession>A0A9X3YPC0</accession>
<dbReference type="Proteomes" id="UP001139971">
    <property type="component" value="Unassembled WGS sequence"/>
</dbReference>
<dbReference type="AlphaFoldDB" id="A0A9X3YPC0"/>
<keyword evidence="2" id="KW-1185">Reference proteome</keyword>